<organism evidence="6 7">
    <name type="scientific">Ostreobium quekettii</name>
    <dbReference type="NCBI Taxonomy" id="121088"/>
    <lineage>
        <taxon>Eukaryota</taxon>
        <taxon>Viridiplantae</taxon>
        <taxon>Chlorophyta</taxon>
        <taxon>core chlorophytes</taxon>
        <taxon>Ulvophyceae</taxon>
        <taxon>TCBD clade</taxon>
        <taxon>Bryopsidales</taxon>
        <taxon>Ostreobineae</taxon>
        <taxon>Ostreobiaceae</taxon>
        <taxon>Ostreobium</taxon>
    </lineage>
</organism>
<comment type="caution">
    <text evidence="6">The sequence shown here is derived from an EMBL/GenBank/DDBJ whole genome shotgun (WGS) entry which is preliminary data.</text>
</comment>
<feature type="region of interest" description="Disordered" evidence="4">
    <location>
        <begin position="157"/>
        <end position="228"/>
    </location>
</feature>
<evidence type="ECO:0000256" key="2">
    <source>
        <dbReference type="ARBA" id="ARBA00023180"/>
    </source>
</evidence>
<dbReference type="OrthoDB" id="524083at2759"/>
<protein>
    <recommendedName>
        <fullName evidence="3">Sulfotransferase</fullName>
        <ecNumber evidence="3">2.8.2.-</ecNumber>
    </recommendedName>
</protein>
<dbReference type="EMBL" id="CAJHUC010000964">
    <property type="protein sequence ID" value="CAD7699169.1"/>
    <property type="molecule type" value="Genomic_DNA"/>
</dbReference>
<evidence type="ECO:0000256" key="4">
    <source>
        <dbReference type="SAM" id="MobiDB-lite"/>
    </source>
</evidence>
<feature type="domain" description="Sulfotransferase" evidence="5">
    <location>
        <begin position="39"/>
        <end position="95"/>
    </location>
</feature>
<keyword evidence="7" id="KW-1185">Reference proteome</keyword>
<proteinExistence type="inferred from homology"/>
<dbReference type="InterPro" id="IPR027417">
    <property type="entry name" value="P-loop_NTPase"/>
</dbReference>
<dbReference type="Gene3D" id="3.40.50.300">
    <property type="entry name" value="P-loop containing nucleotide triphosphate hydrolases"/>
    <property type="match status" value="1"/>
</dbReference>
<comment type="similarity">
    <text evidence="3">Belongs to the sulfotransferase 1 family.</text>
</comment>
<feature type="compositionally biased region" description="Acidic residues" evidence="4">
    <location>
        <begin position="169"/>
        <end position="178"/>
    </location>
</feature>
<evidence type="ECO:0000313" key="7">
    <source>
        <dbReference type="Proteomes" id="UP000708148"/>
    </source>
</evidence>
<dbReference type="AlphaFoldDB" id="A0A8S1IW47"/>
<dbReference type="PANTHER" id="PTHR10605:SF56">
    <property type="entry name" value="BIFUNCTIONAL HEPARAN SULFATE N-DEACETYLASE_N-SULFOTRANSFERASE"/>
    <property type="match status" value="1"/>
</dbReference>
<dbReference type="Pfam" id="PF00685">
    <property type="entry name" value="Sulfotransfer_1"/>
    <property type="match status" value="1"/>
</dbReference>
<feature type="non-terminal residue" evidence="6">
    <location>
        <position position="240"/>
    </location>
</feature>
<dbReference type="InterPro" id="IPR037359">
    <property type="entry name" value="NST/OST"/>
</dbReference>
<dbReference type="EC" id="2.8.2.-" evidence="3"/>
<evidence type="ECO:0000256" key="1">
    <source>
        <dbReference type="ARBA" id="ARBA00022679"/>
    </source>
</evidence>
<keyword evidence="2" id="KW-0325">Glycoprotein</keyword>
<dbReference type="Proteomes" id="UP000708148">
    <property type="component" value="Unassembled WGS sequence"/>
</dbReference>
<evidence type="ECO:0000313" key="6">
    <source>
        <dbReference type="EMBL" id="CAD7699169.1"/>
    </source>
</evidence>
<dbReference type="GO" id="GO:0008146">
    <property type="term" value="F:sulfotransferase activity"/>
    <property type="evidence" value="ECO:0007669"/>
    <property type="project" value="InterPro"/>
</dbReference>
<name>A0A8S1IW47_9CHLO</name>
<evidence type="ECO:0000256" key="3">
    <source>
        <dbReference type="RuleBase" id="RU361155"/>
    </source>
</evidence>
<gene>
    <name evidence="6" type="ORF">OSTQU699_LOCUS4528</name>
</gene>
<reference evidence="6" key="1">
    <citation type="submission" date="2020-12" db="EMBL/GenBank/DDBJ databases">
        <authorList>
            <person name="Iha C."/>
        </authorList>
    </citation>
    <scope>NUCLEOTIDE SEQUENCE</scope>
</reference>
<dbReference type="SUPFAM" id="SSF52540">
    <property type="entry name" value="P-loop containing nucleoside triphosphate hydrolases"/>
    <property type="match status" value="1"/>
</dbReference>
<sequence>RPLKGWNECFGCLINDESISKYCHGRWYMFDNGPNNQRCHDLASDIVSRGLYAAQIAWWFQHFPPEQFLFINSNELFEDPVREMNRVANFTGLDVPFTSDMLRREKKGAKNTGEYGKFHDALVEESKEMLRKFYLRPNEDLYELLRINGHNFTRFEGPGALGPQSAESASEEMPEMPEDVPGNETVAVADAAGNLPEEPEDVSENEAEVADNAPENVHPEYAEDAPSHGVELVDIVDVLM</sequence>
<feature type="compositionally biased region" description="Acidic residues" evidence="4">
    <location>
        <begin position="197"/>
        <end position="209"/>
    </location>
</feature>
<evidence type="ECO:0000259" key="5">
    <source>
        <dbReference type="Pfam" id="PF00685"/>
    </source>
</evidence>
<dbReference type="InterPro" id="IPR000863">
    <property type="entry name" value="Sulfotransferase_dom"/>
</dbReference>
<keyword evidence="1 3" id="KW-0808">Transferase</keyword>
<accession>A0A8S1IW47</accession>
<dbReference type="PANTHER" id="PTHR10605">
    <property type="entry name" value="HEPARAN SULFATE SULFOTRANSFERASE"/>
    <property type="match status" value="1"/>
</dbReference>